<dbReference type="AlphaFoldDB" id="B7QEA3"/>
<evidence type="ECO:0000313" key="3">
    <source>
        <dbReference type="Proteomes" id="UP000001555"/>
    </source>
</evidence>
<dbReference type="HOGENOM" id="CLU_2984951_0_0_1"/>
<dbReference type="VEuPathDB" id="VectorBase:ISCI012540"/>
<keyword evidence="3" id="KW-1185">Reference proteome</keyword>
<dbReference type="Proteomes" id="UP000001555">
    <property type="component" value="Unassembled WGS sequence"/>
</dbReference>
<feature type="non-terminal residue" evidence="1">
    <location>
        <position position="1"/>
    </location>
</feature>
<reference evidence="2" key="2">
    <citation type="submission" date="2020-05" db="UniProtKB">
        <authorList>
            <consortium name="EnsemblMetazoa"/>
        </authorList>
    </citation>
    <scope>IDENTIFICATION</scope>
    <source>
        <strain evidence="2">wikel</strain>
    </source>
</reference>
<dbReference type="EMBL" id="ABJB010097086">
    <property type="status" value="NOT_ANNOTATED_CDS"/>
    <property type="molecule type" value="Genomic_DNA"/>
</dbReference>
<sequence>TGGAVPNCGKQDGWQRGTRHSRFLVWKVSWFPRGNLRHPRTRQILEWKPYSNGFIRRR</sequence>
<feature type="non-terminal residue" evidence="1">
    <location>
        <position position="58"/>
    </location>
</feature>
<dbReference type="EnsemblMetazoa" id="ISCW012540-RA">
    <property type="protein sequence ID" value="ISCW012540-PA"/>
    <property type="gene ID" value="ISCW012540"/>
</dbReference>
<dbReference type="VEuPathDB" id="VectorBase:ISCW012540"/>
<protein>
    <submittedName>
        <fullName evidence="1 2">Uncharacterized protein</fullName>
    </submittedName>
</protein>
<gene>
    <name evidence="1" type="ORF">IscW_ISCW012540</name>
</gene>
<dbReference type="InParanoid" id="B7QEA3"/>
<evidence type="ECO:0000313" key="1">
    <source>
        <dbReference type="EMBL" id="EEC17175.1"/>
    </source>
</evidence>
<accession>B7QEA3</accession>
<evidence type="ECO:0000313" key="2">
    <source>
        <dbReference type="EnsemblMetazoa" id="ISCW012540-PA"/>
    </source>
</evidence>
<reference evidence="1 3" key="1">
    <citation type="submission" date="2008-03" db="EMBL/GenBank/DDBJ databases">
        <title>Annotation of Ixodes scapularis.</title>
        <authorList>
            <consortium name="Ixodes scapularis Genome Project Consortium"/>
            <person name="Caler E."/>
            <person name="Hannick L.I."/>
            <person name="Bidwell S."/>
            <person name="Joardar V."/>
            <person name="Thiagarajan M."/>
            <person name="Amedeo P."/>
            <person name="Galinsky K.J."/>
            <person name="Schobel S."/>
            <person name="Inman J."/>
            <person name="Hostetler J."/>
            <person name="Miller J."/>
            <person name="Hammond M."/>
            <person name="Megy K."/>
            <person name="Lawson D."/>
            <person name="Kodira C."/>
            <person name="Sutton G."/>
            <person name="Meyer J."/>
            <person name="Hill C.A."/>
            <person name="Birren B."/>
            <person name="Nene V."/>
            <person name="Collins F."/>
            <person name="Alarcon-Chaidez F."/>
            <person name="Wikel S."/>
            <person name="Strausberg R."/>
        </authorList>
    </citation>
    <scope>NUCLEOTIDE SEQUENCE [LARGE SCALE GENOMIC DNA]</scope>
    <source>
        <strain evidence="3">Wikel</strain>
        <strain evidence="1">Wikel colony</strain>
    </source>
</reference>
<organism>
    <name type="scientific">Ixodes scapularis</name>
    <name type="common">Black-legged tick</name>
    <name type="synonym">Deer tick</name>
    <dbReference type="NCBI Taxonomy" id="6945"/>
    <lineage>
        <taxon>Eukaryota</taxon>
        <taxon>Metazoa</taxon>
        <taxon>Ecdysozoa</taxon>
        <taxon>Arthropoda</taxon>
        <taxon>Chelicerata</taxon>
        <taxon>Arachnida</taxon>
        <taxon>Acari</taxon>
        <taxon>Parasitiformes</taxon>
        <taxon>Ixodida</taxon>
        <taxon>Ixodoidea</taxon>
        <taxon>Ixodidae</taxon>
        <taxon>Ixodinae</taxon>
        <taxon>Ixodes</taxon>
    </lineage>
</organism>
<proteinExistence type="predicted"/>
<name>B7QEA3_IXOSC</name>
<dbReference type="PaxDb" id="6945-B7QEA3"/>
<dbReference type="EMBL" id="DS919858">
    <property type="protein sequence ID" value="EEC17175.1"/>
    <property type="molecule type" value="Genomic_DNA"/>
</dbReference>